<evidence type="ECO:0000256" key="1">
    <source>
        <dbReference type="SAM" id="Phobius"/>
    </source>
</evidence>
<evidence type="ECO:0000313" key="3">
    <source>
        <dbReference type="EMBL" id="KIO42531.1"/>
    </source>
</evidence>
<dbReference type="Proteomes" id="UP000031937">
    <property type="component" value="Unassembled WGS sequence"/>
</dbReference>
<proteinExistence type="predicted"/>
<organism evidence="4 6">
    <name type="scientific">Sanguibacteroides justesenii</name>
    <dbReference type="NCBI Taxonomy" id="1547597"/>
    <lineage>
        <taxon>Bacteria</taxon>
        <taxon>Pseudomonadati</taxon>
        <taxon>Bacteroidota</taxon>
        <taxon>Bacteroidia</taxon>
        <taxon>Bacteroidales</taxon>
        <taxon>Porphyromonadaceae</taxon>
        <taxon>Sanguibacteroides</taxon>
    </lineage>
</organism>
<dbReference type="Pfam" id="PF18935">
    <property type="entry name" value="DUF5683"/>
    <property type="match status" value="1"/>
</dbReference>
<gene>
    <name evidence="4" type="ORF">BA92_14740</name>
    <name evidence="3" type="ORF">IE90_14715</name>
</gene>
<feature type="domain" description="DUF5683" evidence="2">
    <location>
        <begin position="53"/>
        <end position="227"/>
    </location>
</feature>
<dbReference type="EMBL" id="JPIU01000051">
    <property type="protein sequence ID" value="KIO42617.1"/>
    <property type="molecule type" value="Genomic_DNA"/>
</dbReference>
<sequence>MACGILLLLGTDARGESVYLLTQVTDTIISEDSVRVGGEEAFVYKKKMKNLKPHSPHKATIMAMVLPGSAQIYNGQWWKVPILYGGIGATVYGLSWNSKYFRKYKTAFLDYTNYLDRKSEDPETPYPTDNTWDKLMIAGNSAADFTPSQQQRLKDQLKNKKDYYKRNRDLLYIVSGAIYIIQIIDATVFAHFYDYEINDDLSMSIRPTTGFSPVTGGNVGISLTFNF</sequence>
<keyword evidence="1" id="KW-1133">Transmembrane helix</keyword>
<dbReference type="Proteomes" id="UP000031980">
    <property type="component" value="Unassembled WGS sequence"/>
</dbReference>
<feature type="transmembrane region" description="Helical" evidence="1">
    <location>
        <begin position="170"/>
        <end position="193"/>
    </location>
</feature>
<keyword evidence="6" id="KW-1185">Reference proteome</keyword>
<reference evidence="3 5" key="2">
    <citation type="submission" date="2014-07" db="EMBL/GenBank/DDBJ databases">
        <title>Porphyromonadaceae bacterium OUH 334697 = ATCC BAA-2682 = DSM 28341 draft genome.</title>
        <authorList>
            <person name="Sydenham T.V."/>
            <person name="Hasman H."/>
            <person name="Justesen U.S."/>
        </authorList>
    </citation>
    <scope>NUCLEOTIDE SEQUENCE [LARGE SCALE GENOMIC DNA]</scope>
    <source>
        <strain evidence="3 5">OUH 334697</strain>
    </source>
</reference>
<evidence type="ECO:0000313" key="4">
    <source>
        <dbReference type="EMBL" id="KIO42617.1"/>
    </source>
</evidence>
<keyword evidence="1" id="KW-0812">Transmembrane</keyword>
<evidence type="ECO:0000313" key="5">
    <source>
        <dbReference type="Proteomes" id="UP000031937"/>
    </source>
</evidence>
<protein>
    <recommendedName>
        <fullName evidence="2">DUF5683 domain-containing protein</fullName>
    </recommendedName>
</protein>
<evidence type="ECO:0000313" key="6">
    <source>
        <dbReference type="Proteomes" id="UP000031980"/>
    </source>
</evidence>
<keyword evidence="1" id="KW-0472">Membrane</keyword>
<comment type="caution">
    <text evidence="4">The sequence shown here is derived from an EMBL/GenBank/DDBJ whole genome shotgun (WGS) entry which is preliminary data.</text>
</comment>
<dbReference type="EMBL" id="JPIT01000039">
    <property type="protein sequence ID" value="KIO42531.1"/>
    <property type="molecule type" value="Genomic_DNA"/>
</dbReference>
<dbReference type="InterPro" id="IPR043738">
    <property type="entry name" value="DUF5683"/>
</dbReference>
<evidence type="ECO:0000259" key="2">
    <source>
        <dbReference type="Pfam" id="PF18935"/>
    </source>
</evidence>
<accession>A0A0C3N9B9</accession>
<reference evidence="4 6" key="1">
    <citation type="submission" date="2014-07" db="EMBL/GenBank/DDBJ databases">
        <title>Porphyromonadaceae bacterium OUH 308042 = ATCC BAA-2681 = DSM 28342 draft genome.</title>
        <authorList>
            <person name="Sydenham T.V."/>
            <person name="Hasman H."/>
            <person name="Justensen U.S."/>
        </authorList>
    </citation>
    <scope>NUCLEOTIDE SEQUENCE [LARGE SCALE GENOMIC DNA]</scope>
    <source>
        <strain evidence="4 6">OUH 308042</strain>
    </source>
</reference>
<name>A0A0C3N9B9_9PORP</name>
<feature type="transmembrane region" description="Helical" evidence="1">
    <location>
        <begin position="77"/>
        <end position="95"/>
    </location>
</feature>
<dbReference type="AlphaFoldDB" id="A0A0C3N9B9"/>